<dbReference type="GO" id="GO:0016020">
    <property type="term" value="C:membrane"/>
    <property type="evidence" value="ECO:0007669"/>
    <property type="project" value="UniProtKB-SubCell"/>
</dbReference>
<evidence type="ECO:0000313" key="8">
    <source>
        <dbReference type="Proteomes" id="UP001187682"/>
    </source>
</evidence>
<name>A0AAE8MPE8_9PEZI</name>
<evidence type="ECO:0000256" key="3">
    <source>
        <dbReference type="ARBA" id="ARBA00022989"/>
    </source>
</evidence>
<keyword evidence="2 6" id="KW-0812">Transmembrane</keyword>
<feature type="region of interest" description="Disordered" evidence="5">
    <location>
        <begin position="701"/>
        <end position="724"/>
    </location>
</feature>
<dbReference type="InterPro" id="IPR050829">
    <property type="entry name" value="CorA_MIT"/>
</dbReference>
<dbReference type="InterPro" id="IPR045863">
    <property type="entry name" value="CorA_TM1_TM2"/>
</dbReference>
<dbReference type="EMBL" id="ONZQ02000001">
    <property type="protein sequence ID" value="SPN96596.1"/>
    <property type="molecule type" value="Genomic_DNA"/>
</dbReference>
<comment type="subcellular location">
    <subcellularLocation>
        <location evidence="1">Membrane</location>
        <topology evidence="1">Multi-pass membrane protein</topology>
    </subcellularLocation>
</comment>
<feature type="region of interest" description="Disordered" evidence="5">
    <location>
        <begin position="648"/>
        <end position="672"/>
    </location>
</feature>
<gene>
    <name evidence="7" type="ORF">DNG_00118</name>
</gene>
<dbReference type="Pfam" id="PF01544">
    <property type="entry name" value="CorA"/>
    <property type="match status" value="1"/>
</dbReference>
<evidence type="ECO:0000256" key="2">
    <source>
        <dbReference type="ARBA" id="ARBA00022692"/>
    </source>
</evidence>
<dbReference type="Proteomes" id="UP001187682">
    <property type="component" value="Unassembled WGS sequence"/>
</dbReference>
<keyword evidence="3 6" id="KW-1133">Transmembrane helix</keyword>
<evidence type="ECO:0000313" key="7">
    <source>
        <dbReference type="EMBL" id="SPN96596.1"/>
    </source>
</evidence>
<feature type="transmembrane region" description="Helical" evidence="6">
    <location>
        <begin position="575"/>
        <end position="596"/>
    </location>
</feature>
<feature type="region of interest" description="Disordered" evidence="5">
    <location>
        <begin position="110"/>
        <end position="165"/>
    </location>
</feature>
<feature type="region of interest" description="Disordered" evidence="5">
    <location>
        <begin position="237"/>
        <end position="272"/>
    </location>
</feature>
<evidence type="ECO:0000256" key="4">
    <source>
        <dbReference type="ARBA" id="ARBA00023136"/>
    </source>
</evidence>
<feature type="compositionally biased region" description="Basic residues" evidence="5">
    <location>
        <begin position="190"/>
        <end position="201"/>
    </location>
</feature>
<dbReference type="AlphaFoldDB" id="A0AAE8MPE8"/>
<proteinExistence type="predicted"/>
<dbReference type="Gene3D" id="1.20.58.340">
    <property type="entry name" value="Magnesium transport protein CorA, transmembrane region"/>
    <property type="match status" value="1"/>
</dbReference>
<sequence length="724" mass="83762">MDKFEAAIVQFYTRKENDVVVKSGFLRRFRSVEKLIYGEGPSPIMRQTRERVRRILASKGAERPRDDIEDEWYWMYTTDDEPEFTWVHLPATNMTWMNHLTERIFYDEESAKKDKDRNEGEKKDVKSDKKTVQADNRGKYPEDRGGKNTQGGSKGGQKRSIKKEDFHDVSSFLRSSWDEIPDRSSASRFMKPRCIRSHQRSGRRDKTGSASGEEMAGHMALYMPYFTFATQCRDKIQASAKSEEREEARKKRKRRGDAESQNDPVTFEKDKKQHDELLEAKKKYDSLLEAYNGKLIHGSRTLDESYYHMAQDERFQKDMKQRNETQVVTREIMAQSLTDKDTSWTLVRVDQLWLWVINDEWLITCSTHRADGCEDPILTGILDYLTKESEGRGSQDLPLSTQSMSSLIVDYCVGLYEQEHKSLFEDDKERHSYEPRSIRRLFSKAINRAAIDETDLFNEYMNLKEKDANRKTHSSSGEISEAFYTATKLSCDIKDIRDELNILKTIATYQRTVQDELHNEPVQSDRSASYVVDDIRELDKGATRIQEAVDKILALEQNDIAILQADEGVRQGRTLMVFTFVTILFLPLSFLTSFFALDVASFLNTPRWTFLVIFLVSGCLFAIFGMYAIFSGRIDKWISARSKKLCNQKGSEGENMGGRTRRERSGKEDGMRPPVQEVMRRGLGTLRRRRAEVLDEEAILDVDGDGDGSGSGIEYKKSRVRFRQ</sequence>
<feature type="compositionally biased region" description="Basic and acidic residues" evidence="5">
    <location>
        <begin position="110"/>
        <end position="146"/>
    </location>
</feature>
<accession>A0AAE8MPE8</accession>
<protein>
    <submittedName>
        <fullName evidence="7">Uncharacterized protein</fullName>
    </submittedName>
</protein>
<organism evidence="7 8">
    <name type="scientific">Cephalotrichum gorgonifer</name>
    <dbReference type="NCBI Taxonomy" id="2041049"/>
    <lineage>
        <taxon>Eukaryota</taxon>
        <taxon>Fungi</taxon>
        <taxon>Dikarya</taxon>
        <taxon>Ascomycota</taxon>
        <taxon>Pezizomycotina</taxon>
        <taxon>Sordariomycetes</taxon>
        <taxon>Hypocreomycetidae</taxon>
        <taxon>Microascales</taxon>
        <taxon>Microascaceae</taxon>
        <taxon>Cephalotrichum</taxon>
    </lineage>
</organism>
<dbReference type="PANTHER" id="PTHR47685:SF1">
    <property type="entry name" value="MAGNESIUM TRANSPORT PROTEIN CORA"/>
    <property type="match status" value="1"/>
</dbReference>
<dbReference type="SUPFAM" id="SSF144083">
    <property type="entry name" value="Magnesium transport protein CorA, transmembrane region"/>
    <property type="match status" value="1"/>
</dbReference>
<keyword evidence="8" id="KW-1185">Reference proteome</keyword>
<feature type="compositionally biased region" description="Basic and acidic residues" evidence="5">
    <location>
        <begin position="237"/>
        <end position="249"/>
    </location>
</feature>
<reference evidence="7" key="1">
    <citation type="submission" date="2018-03" db="EMBL/GenBank/DDBJ databases">
        <authorList>
            <person name="Guldener U."/>
        </authorList>
    </citation>
    <scope>NUCLEOTIDE SEQUENCE</scope>
</reference>
<evidence type="ECO:0000256" key="1">
    <source>
        <dbReference type="ARBA" id="ARBA00004141"/>
    </source>
</evidence>
<dbReference type="GO" id="GO:0046873">
    <property type="term" value="F:metal ion transmembrane transporter activity"/>
    <property type="evidence" value="ECO:0007669"/>
    <property type="project" value="InterPro"/>
</dbReference>
<feature type="region of interest" description="Disordered" evidence="5">
    <location>
        <begin position="182"/>
        <end position="213"/>
    </location>
</feature>
<comment type="caution">
    <text evidence="7">The sequence shown here is derived from an EMBL/GenBank/DDBJ whole genome shotgun (WGS) entry which is preliminary data.</text>
</comment>
<evidence type="ECO:0000256" key="6">
    <source>
        <dbReference type="SAM" id="Phobius"/>
    </source>
</evidence>
<dbReference type="InterPro" id="IPR002523">
    <property type="entry name" value="MgTranspt_CorA/ZnTranspt_ZntB"/>
</dbReference>
<keyword evidence="4 6" id="KW-0472">Membrane</keyword>
<dbReference type="PANTHER" id="PTHR47685">
    <property type="entry name" value="MAGNESIUM TRANSPORT PROTEIN CORA"/>
    <property type="match status" value="1"/>
</dbReference>
<evidence type="ECO:0000256" key="5">
    <source>
        <dbReference type="SAM" id="MobiDB-lite"/>
    </source>
</evidence>
<feature type="transmembrane region" description="Helical" evidence="6">
    <location>
        <begin position="608"/>
        <end position="630"/>
    </location>
</feature>